<name>A0A921ZZS2_CARIL</name>
<dbReference type="OrthoDB" id="4062651at2759"/>
<evidence type="ECO:0000313" key="3">
    <source>
        <dbReference type="Proteomes" id="UP000811246"/>
    </source>
</evidence>
<keyword evidence="1" id="KW-0732">Signal</keyword>
<reference evidence="2" key="1">
    <citation type="submission" date="2021-01" db="EMBL/GenBank/DDBJ databases">
        <authorList>
            <person name="Lovell J.T."/>
            <person name="Bentley N."/>
            <person name="Bhattarai G."/>
            <person name="Jenkins J.W."/>
            <person name="Sreedasyam A."/>
            <person name="Alarcon Y."/>
            <person name="Bock C."/>
            <person name="Boston L."/>
            <person name="Carlson J."/>
            <person name="Cervantes K."/>
            <person name="Clermont K."/>
            <person name="Krom N."/>
            <person name="Kubenka K."/>
            <person name="Mamidi S."/>
            <person name="Mattison C."/>
            <person name="Monteros M."/>
            <person name="Pisani C."/>
            <person name="Plott C."/>
            <person name="Rajasekar S."/>
            <person name="Rhein H.S."/>
            <person name="Rohla C."/>
            <person name="Song M."/>
            <person name="Hilaire R.S."/>
            <person name="Shu S."/>
            <person name="Wells L."/>
            <person name="Wang X."/>
            <person name="Webber J."/>
            <person name="Heerema R.J."/>
            <person name="Klein P."/>
            <person name="Conner P."/>
            <person name="Grauke L."/>
            <person name="Grimwood J."/>
            <person name="Schmutz J."/>
            <person name="Randall J.J."/>
        </authorList>
    </citation>
    <scope>NUCLEOTIDE SEQUENCE</scope>
    <source>
        <tissue evidence="2">Leaf</tissue>
    </source>
</reference>
<dbReference type="AlphaFoldDB" id="A0A921ZZS2"/>
<feature type="signal peptide" evidence="1">
    <location>
        <begin position="1"/>
        <end position="28"/>
    </location>
</feature>
<dbReference type="Proteomes" id="UP000811246">
    <property type="component" value="Chromosome 16"/>
</dbReference>
<accession>A0A921ZZS2</accession>
<evidence type="ECO:0000256" key="1">
    <source>
        <dbReference type="SAM" id="SignalP"/>
    </source>
</evidence>
<comment type="caution">
    <text evidence="2">The sequence shown here is derived from an EMBL/GenBank/DDBJ whole genome shotgun (WGS) entry which is preliminary data.</text>
</comment>
<evidence type="ECO:0008006" key="4">
    <source>
        <dbReference type="Google" id="ProtNLM"/>
    </source>
</evidence>
<sequence>MENSKLLYFICSLFVVVFFRTSHVSVEAQQTYLDNKQLNCYNDVNFTDGYSCNGVQSSCEAYLTFRSNPPYN</sequence>
<evidence type="ECO:0000313" key="2">
    <source>
        <dbReference type="EMBL" id="KAG6672023.1"/>
    </source>
</evidence>
<protein>
    <recommendedName>
        <fullName evidence="4">Transmembrane protein</fullName>
    </recommendedName>
</protein>
<organism evidence="2 3">
    <name type="scientific">Carya illinoinensis</name>
    <name type="common">Pecan</name>
    <dbReference type="NCBI Taxonomy" id="32201"/>
    <lineage>
        <taxon>Eukaryota</taxon>
        <taxon>Viridiplantae</taxon>
        <taxon>Streptophyta</taxon>
        <taxon>Embryophyta</taxon>
        <taxon>Tracheophyta</taxon>
        <taxon>Spermatophyta</taxon>
        <taxon>Magnoliopsida</taxon>
        <taxon>eudicotyledons</taxon>
        <taxon>Gunneridae</taxon>
        <taxon>Pentapetalae</taxon>
        <taxon>rosids</taxon>
        <taxon>fabids</taxon>
        <taxon>Fagales</taxon>
        <taxon>Juglandaceae</taxon>
        <taxon>Carya</taxon>
    </lineage>
</organism>
<dbReference type="EMBL" id="CM031840">
    <property type="protein sequence ID" value="KAG6672023.1"/>
    <property type="molecule type" value="Genomic_DNA"/>
</dbReference>
<proteinExistence type="predicted"/>
<feature type="chain" id="PRO_5037540922" description="Transmembrane protein" evidence="1">
    <location>
        <begin position="29"/>
        <end position="72"/>
    </location>
</feature>
<gene>
    <name evidence="2" type="ORF">I3842_16G035800</name>
</gene>